<reference evidence="2 3" key="1">
    <citation type="submission" date="2013-11" db="EMBL/GenBank/DDBJ databases">
        <title>The Genome Sequence of Phytophthora parasitica P10297.</title>
        <authorList>
            <consortium name="The Broad Institute Genomics Platform"/>
            <person name="Russ C."/>
            <person name="Tyler B."/>
            <person name="Panabieres F."/>
            <person name="Shan W."/>
            <person name="Tripathy S."/>
            <person name="Grunwald N."/>
            <person name="Machado M."/>
            <person name="Johnson C.S."/>
            <person name="Walker B."/>
            <person name="Young S.K."/>
            <person name="Zeng Q."/>
            <person name="Gargeya S."/>
            <person name="Fitzgerald M."/>
            <person name="Haas B."/>
            <person name="Abouelleil A."/>
            <person name="Allen A.W."/>
            <person name="Alvarado L."/>
            <person name="Arachchi H.M."/>
            <person name="Berlin A.M."/>
            <person name="Chapman S.B."/>
            <person name="Gainer-Dewar J."/>
            <person name="Goldberg J."/>
            <person name="Griggs A."/>
            <person name="Gujja S."/>
            <person name="Hansen M."/>
            <person name="Howarth C."/>
            <person name="Imamovic A."/>
            <person name="Ireland A."/>
            <person name="Larimer J."/>
            <person name="McCowan C."/>
            <person name="Murphy C."/>
            <person name="Pearson M."/>
            <person name="Poon T.W."/>
            <person name="Priest M."/>
            <person name="Roberts A."/>
            <person name="Saif S."/>
            <person name="Shea T."/>
            <person name="Sisk P."/>
            <person name="Sykes S."/>
            <person name="Wortman J."/>
            <person name="Nusbaum C."/>
            <person name="Birren B."/>
        </authorList>
    </citation>
    <scope>NUCLEOTIDE SEQUENCE [LARGE SCALE GENOMIC DNA]</scope>
    <source>
        <strain evidence="2 3">P10297</strain>
    </source>
</reference>
<dbReference type="OrthoDB" id="92736at2759"/>
<evidence type="ECO:0000256" key="1">
    <source>
        <dbReference type="SAM" id="MobiDB-lite"/>
    </source>
</evidence>
<dbReference type="AlphaFoldDB" id="W2Y1C7"/>
<evidence type="ECO:0000313" key="2">
    <source>
        <dbReference type="EMBL" id="ETP27994.1"/>
    </source>
</evidence>
<protein>
    <submittedName>
        <fullName evidence="2">Uncharacterized protein</fullName>
    </submittedName>
</protein>
<dbReference type="EMBL" id="ANIY01005251">
    <property type="protein sequence ID" value="ETP27994.1"/>
    <property type="molecule type" value="Genomic_DNA"/>
</dbReference>
<feature type="region of interest" description="Disordered" evidence="1">
    <location>
        <begin position="71"/>
        <end position="92"/>
    </location>
</feature>
<proteinExistence type="predicted"/>
<gene>
    <name evidence="2" type="ORF">F442_22718</name>
</gene>
<accession>W2Y1C7</accession>
<sequence length="166" mass="18923">MFVDRYRGLRETDAFGWKLTTYWVTKKFLKFRSHLVARDTNAAAAVRFEFSRTDEELMEVKDIRSQHLHNEAAASRTRQGADTIKQADRPRRISSIPTPVLEALPVKDGKKKLYMKAISKEGCTGNGNGGCFDPKRSHFKPDQLPEIVKAYIDDNYKSLAPTDQDS</sequence>
<dbReference type="Proteomes" id="UP000018948">
    <property type="component" value="Unassembled WGS sequence"/>
</dbReference>
<name>W2Y1C7_PHYNI</name>
<comment type="caution">
    <text evidence="2">The sequence shown here is derived from an EMBL/GenBank/DDBJ whole genome shotgun (WGS) entry which is preliminary data.</text>
</comment>
<evidence type="ECO:0000313" key="3">
    <source>
        <dbReference type="Proteomes" id="UP000018948"/>
    </source>
</evidence>
<organism evidence="2 3">
    <name type="scientific">Phytophthora nicotianae P10297</name>
    <dbReference type="NCBI Taxonomy" id="1317064"/>
    <lineage>
        <taxon>Eukaryota</taxon>
        <taxon>Sar</taxon>
        <taxon>Stramenopiles</taxon>
        <taxon>Oomycota</taxon>
        <taxon>Peronosporomycetes</taxon>
        <taxon>Peronosporales</taxon>
        <taxon>Peronosporaceae</taxon>
        <taxon>Phytophthora</taxon>
    </lineage>
</organism>